<dbReference type="Proteomes" id="UP000217676">
    <property type="component" value="Chromosome"/>
</dbReference>
<dbReference type="InterPro" id="IPR004360">
    <property type="entry name" value="Glyas_Fos-R_dOase_dom"/>
</dbReference>
<organism evidence="2 3">
    <name type="scientific">Streptomyces laurentii</name>
    <dbReference type="NCBI Taxonomy" id="39478"/>
    <lineage>
        <taxon>Bacteria</taxon>
        <taxon>Bacillati</taxon>
        <taxon>Actinomycetota</taxon>
        <taxon>Actinomycetes</taxon>
        <taxon>Kitasatosporales</taxon>
        <taxon>Streptomycetaceae</taxon>
        <taxon>Streptomyces</taxon>
    </lineage>
</organism>
<dbReference type="PANTHER" id="PTHR36437:SF2">
    <property type="entry name" value="GLYOXALASE_BLEOMYCIN RESISTANCE PROTEIN_DIOXYGENASE"/>
    <property type="match status" value="1"/>
</dbReference>
<keyword evidence="2" id="KW-0560">Oxidoreductase</keyword>
<evidence type="ECO:0000313" key="2">
    <source>
        <dbReference type="EMBL" id="BAU82758.1"/>
    </source>
</evidence>
<protein>
    <submittedName>
        <fullName evidence="2">Glyoxalase/bleomycin resistance protein/dioxygenase</fullName>
    </submittedName>
</protein>
<dbReference type="InterPro" id="IPR029068">
    <property type="entry name" value="Glyas_Bleomycin-R_OHBP_Dase"/>
</dbReference>
<dbReference type="InterPro" id="IPR037523">
    <property type="entry name" value="VOC_core"/>
</dbReference>
<dbReference type="AlphaFoldDB" id="A0A169NAP2"/>
<dbReference type="SUPFAM" id="SSF54593">
    <property type="entry name" value="Glyoxalase/Bleomycin resistance protein/Dihydroxybiphenyl dioxygenase"/>
    <property type="match status" value="1"/>
</dbReference>
<keyword evidence="2" id="KW-0223">Dioxygenase</keyword>
<evidence type="ECO:0000259" key="1">
    <source>
        <dbReference type="PROSITE" id="PS51819"/>
    </source>
</evidence>
<sequence length="145" mass="15463">MAVHWTLEVVPVPVADLDRAKEFYETKLGFAVDLDQEVAPGVRIVQTTPPGSRCSLALIQGMPPFPGTREMPPGSLQGLQLCVTDIEAAREKLLAAGVAVSPVMHVGAEGWAPGRGGVWNAFLTFTDPDGNGWAVQEAPSELTER</sequence>
<dbReference type="Pfam" id="PF00903">
    <property type="entry name" value="Glyoxalase"/>
    <property type="match status" value="1"/>
</dbReference>
<evidence type="ECO:0000313" key="3">
    <source>
        <dbReference type="Proteomes" id="UP000217676"/>
    </source>
</evidence>
<reference evidence="2 3" key="1">
    <citation type="journal article" date="2016" name="Genome Announc.">
        <title>Complete Genome Sequence of Thiostrepton-Producing Streptomyces laurentii ATCC 31255.</title>
        <authorList>
            <person name="Doi K."/>
            <person name="Fujino Y."/>
            <person name="Nagayoshi Y."/>
            <person name="Ohshima T."/>
            <person name="Ogata S."/>
        </authorList>
    </citation>
    <scope>NUCLEOTIDE SEQUENCE [LARGE SCALE GENOMIC DNA]</scope>
    <source>
        <strain evidence="2 3">ATCC 31255</strain>
    </source>
</reference>
<dbReference type="PROSITE" id="PS51819">
    <property type="entry name" value="VOC"/>
    <property type="match status" value="1"/>
</dbReference>
<gene>
    <name evidence="2" type="ORF">SLA_1820</name>
</gene>
<accession>A0A169NAP2</accession>
<dbReference type="EMBL" id="AP017424">
    <property type="protein sequence ID" value="BAU82758.1"/>
    <property type="molecule type" value="Genomic_DNA"/>
</dbReference>
<dbReference type="KEGG" id="slau:SLA_1820"/>
<name>A0A169NAP2_STRLU</name>
<dbReference type="GO" id="GO:0051213">
    <property type="term" value="F:dioxygenase activity"/>
    <property type="evidence" value="ECO:0007669"/>
    <property type="project" value="UniProtKB-KW"/>
</dbReference>
<keyword evidence="3" id="KW-1185">Reference proteome</keyword>
<dbReference type="Gene3D" id="3.10.180.10">
    <property type="entry name" value="2,3-Dihydroxybiphenyl 1,2-Dioxygenase, domain 1"/>
    <property type="match status" value="1"/>
</dbReference>
<dbReference type="PANTHER" id="PTHR36437">
    <property type="entry name" value="GLYOXALASE/BLEOMYCIN RESISTANCE PROTEIN/DIOXYGENASE"/>
    <property type="match status" value="1"/>
</dbReference>
<feature type="domain" description="VOC" evidence="1">
    <location>
        <begin position="6"/>
        <end position="138"/>
    </location>
</feature>
<proteinExistence type="predicted"/>